<keyword evidence="4 5" id="KW-0274">FAD</keyword>
<evidence type="ECO:0000259" key="8">
    <source>
        <dbReference type="PROSITE" id="PS00624"/>
    </source>
</evidence>
<dbReference type="PROSITE" id="PS00624">
    <property type="entry name" value="GMC_OXRED_2"/>
    <property type="match status" value="1"/>
</dbReference>
<evidence type="ECO:0000256" key="2">
    <source>
        <dbReference type="ARBA" id="ARBA00010790"/>
    </source>
</evidence>
<feature type="binding site" evidence="5">
    <location>
        <position position="223"/>
    </location>
    <ligand>
        <name>FAD</name>
        <dbReference type="ChEBI" id="CHEBI:57692"/>
    </ligand>
</feature>
<evidence type="ECO:0000256" key="5">
    <source>
        <dbReference type="PIRSR" id="PIRSR000137-2"/>
    </source>
</evidence>
<name>A0A5J6MGI1_9PROT</name>
<dbReference type="Pfam" id="PF05199">
    <property type="entry name" value="GMC_oxred_C"/>
    <property type="match status" value="1"/>
</dbReference>
<feature type="binding site" evidence="5">
    <location>
        <position position="86"/>
    </location>
    <ligand>
        <name>FAD</name>
        <dbReference type="ChEBI" id="CHEBI:57692"/>
    </ligand>
</feature>
<dbReference type="InterPro" id="IPR012132">
    <property type="entry name" value="GMC_OxRdtase"/>
</dbReference>
<keyword evidence="10" id="KW-1185">Reference proteome</keyword>
<dbReference type="InterPro" id="IPR007867">
    <property type="entry name" value="GMC_OxRtase_C"/>
</dbReference>
<dbReference type="NCBIfam" id="NF002550">
    <property type="entry name" value="PRK02106.1"/>
    <property type="match status" value="1"/>
</dbReference>
<dbReference type="PROSITE" id="PS51257">
    <property type="entry name" value="PROKAR_LIPOPROTEIN"/>
    <property type="match status" value="1"/>
</dbReference>
<dbReference type="PANTHER" id="PTHR11552">
    <property type="entry name" value="GLUCOSE-METHANOL-CHOLINE GMC OXIDOREDUCTASE"/>
    <property type="match status" value="1"/>
</dbReference>
<dbReference type="GO" id="GO:0050660">
    <property type="term" value="F:flavin adenine dinucleotide binding"/>
    <property type="evidence" value="ECO:0007669"/>
    <property type="project" value="InterPro"/>
</dbReference>
<dbReference type="AlphaFoldDB" id="A0A5J6MGI1"/>
<dbReference type="OrthoDB" id="9785276at2"/>
<evidence type="ECO:0000256" key="1">
    <source>
        <dbReference type="ARBA" id="ARBA00001974"/>
    </source>
</evidence>
<reference evidence="9 10" key="1">
    <citation type="submission" date="2019-08" db="EMBL/GenBank/DDBJ databases">
        <title>Hyperibacter terrae gen. nov., sp. nov. and Hyperibacter viscosus sp. nov., two new members in the family Rhodospirillaceae isolated from the rhizosphere of Hypericum perforatum.</title>
        <authorList>
            <person name="Noviana Z."/>
        </authorList>
    </citation>
    <scope>NUCLEOTIDE SEQUENCE [LARGE SCALE GENOMIC DNA]</scope>
    <source>
        <strain evidence="9 10">R5913</strain>
    </source>
</reference>
<dbReference type="Gene3D" id="3.50.50.60">
    <property type="entry name" value="FAD/NAD(P)-binding domain"/>
    <property type="match status" value="1"/>
</dbReference>
<dbReference type="KEGG" id="htq:FRZ44_14990"/>
<dbReference type="SUPFAM" id="SSF51905">
    <property type="entry name" value="FAD/NAD(P)-binding domain"/>
    <property type="match status" value="1"/>
</dbReference>
<keyword evidence="3 6" id="KW-0285">Flavoprotein</keyword>
<organism evidence="9 10">
    <name type="scientific">Hypericibacter terrae</name>
    <dbReference type="NCBI Taxonomy" id="2602015"/>
    <lineage>
        <taxon>Bacteria</taxon>
        <taxon>Pseudomonadati</taxon>
        <taxon>Pseudomonadota</taxon>
        <taxon>Alphaproteobacteria</taxon>
        <taxon>Rhodospirillales</taxon>
        <taxon>Dongiaceae</taxon>
        <taxon>Hypericibacter</taxon>
    </lineage>
</organism>
<feature type="domain" description="Glucose-methanol-choline oxidoreductase N-terminal" evidence="8">
    <location>
        <begin position="258"/>
        <end position="272"/>
    </location>
</feature>
<dbReference type="PROSITE" id="PS00623">
    <property type="entry name" value="GMC_OXRED_1"/>
    <property type="match status" value="1"/>
</dbReference>
<evidence type="ECO:0000256" key="3">
    <source>
        <dbReference type="ARBA" id="ARBA00022630"/>
    </source>
</evidence>
<feature type="domain" description="Glucose-methanol-choline oxidoreductase N-terminal" evidence="7">
    <location>
        <begin position="84"/>
        <end position="107"/>
    </location>
</feature>
<dbReference type="PANTHER" id="PTHR11552:SF147">
    <property type="entry name" value="CHOLINE DEHYDROGENASE, MITOCHONDRIAL"/>
    <property type="match status" value="1"/>
</dbReference>
<accession>A0A5J6MGI1</accession>
<evidence type="ECO:0000313" key="10">
    <source>
        <dbReference type="Proteomes" id="UP000326202"/>
    </source>
</evidence>
<dbReference type="EMBL" id="CP042906">
    <property type="protein sequence ID" value="QEX16207.1"/>
    <property type="molecule type" value="Genomic_DNA"/>
</dbReference>
<comment type="similarity">
    <text evidence="2 6">Belongs to the GMC oxidoreductase family.</text>
</comment>
<evidence type="ECO:0000313" key="9">
    <source>
        <dbReference type="EMBL" id="QEX16207.1"/>
    </source>
</evidence>
<dbReference type="PIRSF" id="PIRSF000137">
    <property type="entry name" value="Alcohol_oxidase"/>
    <property type="match status" value="1"/>
</dbReference>
<dbReference type="Pfam" id="PF00732">
    <property type="entry name" value="GMC_oxred_N"/>
    <property type="match status" value="1"/>
</dbReference>
<dbReference type="GO" id="GO:0016614">
    <property type="term" value="F:oxidoreductase activity, acting on CH-OH group of donors"/>
    <property type="evidence" value="ECO:0007669"/>
    <property type="project" value="InterPro"/>
</dbReference>
<comment type="cofactor">
    <cofactor evidence="1 5">
        <name>FAD</name>
        <dbReference type="ChEBI" id="CHEBI:57692"/>
    </cofactor>
</comment>
<evidence type="ECO:0000256" key="6">
    <source>
        <dbReference type="RuleBase" id="RU003968"/>
    </source>
</evidence>
<dbReference type="InterPro" id="IPR036188">
    <property type="entry name" value="FAD/NAD-bd_sf"/>
</dbReference>
<gene>
    <name evidence="9" type="ORF">FRZ44_14990</name>
</gene>
<dbReference type="InterPro" id="IPR000172">
    <property type="entry name" value="GMC_OxRdtase_N"/>
</dbReference>
<dbReference type="Proteomes" id="UP000326202">
    <property type="component" value="Chromosome"/>
</dbReference>
<evidence type="ECO:0000256" key="4">
    <source>
        <dbReference type="ARBA" id="ARBA00022827"/>
    </source>
</evidence>
<dbReference type="Gene3D" id="3.30.560.10">
    <property type="entry name" value="Glucose Oxidase, domain 3"/>
    <property type="match status" value="1"/>
</dbReference>
<evidence type="ECO:0000259" key="7">
    <source>
        <dbReference type="PROSITE" id="PS00623"/>
    </source>
</evidence>
<protein>
    <submittedName>
        <fullName evidence="9">Choline dehydrogenase</fullName>
    </submittedName>
</protein>
<dbReference type="RefSeq" id="WP_151176590.1">
    <property type="nucleotide sequence ID" value="NZ_CP042906.1"/>
</dbReference>
<sequence length="536" mass="59822">MSRLDCKFDYVIVGGGSAGCVLASRLSEKPEIRVLLIEAGPRDWHPMIHMPTGEIFMIGSSVDWQFKSEPEKALGNYQVPLPRGRVLGGSSSINGQIYVRGHHRDYDEWRQLGNEGWGWESVLPYFKKAEAWAGPQNEQRGRSGPLQTAFGRYKNPLFDAFLRAGQQAGFTFNADYNGGEQEGFVWTQYTHTHRRPMRCSAARAYIWPARRRKNLKVWTGARVLQLLLEGKTCIGVVAHHKGRQVRVGADREVLLSAGAYQSPQILMLSGIGDPAELDAHGIERRHDLVGVGKNLQDHVGSYVQHRCKQPVTYFNMRNPLKAATAFANYLITGGGPLSVFPMNCMAFLKSDRRLERPDIQYYLVPTAMNPNGSHDPWPHYHGYSIHWCALRPESRGHVGLRSGDPMDTPRIVNDYLGDPKDRELNRYALRLAREIHGQTAFDSLRGDEVEPGPACQTDADIDAYMSRFISSHYHPVGTCKMGQDDAAVVDDRLRVHGLKGLRVIDASIMPRLVGANTNAPTIMIAEKAADLVLASA</sequence>
<dbReference type="SUPFAM" id="SSF54373">
    <property type="entry name" value="FAD-linked reductases, C-terminal domain"/>
    <property type="match status" value="1"/>
</dbReference>
<proteinExistence type="inferred from homology"/>